<evidence type="ECO:0000256" key="3">
    <source>
        <dbReference type="ARBA" id="ARBA00022448"/>
    </source>
</evidence>
<evidence type="ECO:0000256" key="13">
    <source>
        <dbReference type="SAM" id="Phobius"/>
    </source>
</evidence>
<keyword evidence="3" id="KW-0813">Transport</keyword>
<keyword evidence="4" id="KW-1003">Cell membrane</keyword>
<keyword evidence="5" id="KW-0349">Heme</keyword>
<keyword evidence="9 13" id="KW-1133">Transmembrane helix</keyword>
<organism evidence="15 16">
    <name type="scientific">Marichromatium gracile</name>
    <name type="common">Chromatium gracile</name>
    <dbReference type="NCBI Taxonomy" id="1048"/>
    <lineage>
        <taxon>Bacteria</taxon>
        <taxon>Pseudomonadati</taxon>
        <taxon>Pseudomonadota</taxon>
        <taxon>Gammaproteobacteria</taxon>
        <taxon>Chromatiales</taxon>
        <taxon>Chromatiaceae</taxon>
        <taxon>Marichromatium</taxon>
    </lineage>
</organism>
<feature type="transmembrane region" description="Helical" evidence="13">
    <location>
        <begin position="87"/>
        <end position="109"/>
    </location>
</feature>
<dbReference type="GO" id="GO:0046872">
    <property type="term" value="F:metal ion binding"/>
    <property type="evidence" value="ECO:0007669"/>
    <property type="project" value="UniProtKB-KW"/>
</dbReference>
<evidence type="ECO:0000256" key="1">
    <source>
        <dbReference type="ARBA" id="ARBA00001970"/>
    </source>
</evidence>
<keyword evidence="11 13" id="KW-0472">Membrane</keyword>
<dbReference type="Pfam" id="PF01292">
    <property type="entry name" value="Ni_hydr_CYTB"/>
    <property type="match status" value="1"/>
</dbReference>
<evidence type="ECO:0000256" key="8">
    <source>
        <dbReference type="ARBA" id="ARBA00022982"/>
    </source>
</evidence>
<keyword evidence="6 13" id="KW-0812">Transmembrane</keyword>
<feature type="transmembrane region" description="Helical" evidence="13">
    <location>
        <begin position="46"/>
        <end position="67"/>
    </location>
</feature>
<feature type="transmembrane region" description="Helical" evidence="13">
    <location>
        <begin position="151"/>
        <end position="169"/>
    </location>
</feature>
<dbReference type="SUPFAM" id="SSF81342">
    <property type="entry name" value="Transmembrane di-heme cytochromes"/>
    <property type="match status" value="1"/>
</dbReference>
<dbReference type="AlphaFoldDB" id="A0A4R4ADZ8"/>
<evidence type="ECO:0000313" key="16">
    <source>
        <dbReference type="Proteomes" id="UP000295247"/>
    </source>
</evidence>
<sequence>MTQSSDFKRYGLIAQAFHWTIAILLLGLFLSNAMREITPRESELRMMWLNLHMSLGFLVFGLTLARIAWRRLVPPPALLDAPAWSRFAANLGHVLLNLATLLVPISGYLRIASKDIPADFFGTQVPSIIGEMPALHAFVKAWPHGEPMELFFYALIGVHVLAALWHQYIRRDNGLHRMLPW</sequence>
<evidence type="ECO:0000256" key="9">
    <source>
        <dbReference type="ARBA" id="ARBA00022989"/>
    </source>
</evidence>
<dbReference type="GO" id="GO:0022904">
    <property type="term" value="P:respiratory electron transport chain"/>
    <property type="evidence" value="ECO:0007669"/>
    <property type="project" value="InterPro"/>
</dbReference>
<protein>
    <submittedName>
        <fullName evidence="15">Cytochrome b561</fullName>
    </submittedName>
</protein>
<accession>A0A4R4ADZ8</accession>
<evidence type="ECO:0000259" key="14">
    <source>
        <dbReference type="Pfam" id="PF01292"/>
    </source>
</evidence>
<dbReference type="InterPro" id="IPR016174">
    <property type="entry name" value="Di-haem_cyt_TM"/>
</dbReference>
<evidence type="ECO:0000256" key="2">
    <source>
        <dbReference type="ARBA" id="ARBA00004651"/>
    </source>
</evidence>
<name>A0A4R4ADZ8_MARGR</name>
<evidence type="ECO:0000313" key="15">
    <source>
        <dbReference type="EMBL" id="TCW37124.1"/>
    </source>
</evidence>
<comment type="similarity">
    <text evidence="12">Belongs to the cytochrome b561 family.</text>
</comment>
<comment type="caution">
    <text evidence="15">The sequence shown here is derived from an EMBL/GenBank/DDBJ whole genome shotgun (WGS) entry which is preliminary data.</text>
</comment>
<dbReference type="GO" id="GO:0005886">
    <property type="term" value="C:plasma membrane"/>
    <property type="evidence" value="ECO:0007669"/>
    <property type="project" value="UniProtKB-SubCell"/>
</dbReference>
<dbReference type="PANTHER" id="PTHR30529:SF3">
    <property type="entry name" value="CYTOCHROME B561 HOMOLOG 1"/>
    <property type="match status" value="1"/>
</dbReference>
<keyword evidence="7" id="KW-0479">Metal-binding</keyword>
<feature type="transmembrane region" description="Helical" evidence="13">
    <location>
        <begin position="12"/>
        <end position="34"/>
    </location>
</feature>
<dbReference type="InterPro" id="IPR011577">
    <property type="entry name" value="Cyt_b561_bac/Ni-Hgenase"/>
</dbReference>
<evidence type="ECO:0000256" key="6">
    <source>
        <dbReference type="ARBA" id="ARBA00022692"/>
    </source>
</evidence>
<keyword evidence="8" id="KW-0249">Electron transport</keyword>
<keyword evidence="10" id="KW-0408">Iron</keyword>
<evidence type="ECO:0000256" key="11">
    <source>
        <dbReference type="ARBA" id="ARBA00023136"/>
    </source>
</evidence>
<proteinExistence type="inferred from homology"/>
<gene>
    <name evidence="15" type="ORF">EDC29_103322</name>
</gene>
<feature type="domain" description="Cytochrome b561 bacterial/Ni-hydrogenase" evidence="14">
    <location>
        <begin position="9"/>
        <end position="180"/>
    </location>
</feature>
<dbReference type="RefSeq" id="WP_123142239.1">
    <property type="nucleotide sequence ID" value="NZ_NRRH01000017.1"/>
</dbReference>
<evidence type="ECO:0000256" key="10">
    <source>
        <dbReference type="ARBA" id="ARBA00023004"/>
    </source>
</evidence>
<evidence type="ECO:0000256" key="12">
    <source>
        <dbReference type="ARBA" id="ARBA00037975"/>
    </source>
</evidence>
<evidence type="ECO:0000256" key="4">
    <source>
        <dbReference type="ARBA" id="ARBA00022475"/>
    </source>
</evidence>
<evidence type="ECO:0000256" key="7">
    <source>
        <dbReference type="ARBA" id="ARBA00022723"/>
    </source>
</evidence>
<comment type="cofactor">
    <cofactor evidence="1">
        <name>heme b</name>
        <dbReference type="ChEBI" id="CHEBI:60344"/>
    </cofactor>
</comment>
<reference evidence="15 16" key="1">
    <citation type="submission" date="2019-03" db="EMBL/GenBank/DDBJ databases">
        <title>Genomic Encyclopedia of Type Strains, Phase IV (KMG-IV): sequencing the most valuable type-strain genomes for metagenomic binning, comparative biology and taxonomic classification.</title>
        <authorList>
            <person name="Goeker M."/>
        </authorList>
    </citation>
    <scope>NUCLEOTIDE SEQUENCE [LARGE SCALE GENOMIC DNA]</scope>
    <source>
        <strain evidence="15 16">DSM 203</strain>
    </source>
</reference>
<evidence type="ECO:0000256" key="5">
    <source>
        <dbReference type="ARBA" id="ARBA00022617"/>
    </source>
</evidence>
<comment type="subcellular location">
    <subcellularLocation>
        <location evidence="2">Cell membrane</location>
        <topology evidence="2">Multi-pass membrane protein</topology>
    </subcellularLocation>
</comment>
<dbReference type="InterPro" id="IPR052168">
    <property type="entry name" value="Cytochrome_b561_oxidase"/>
</dbReference>
<dbReference type="PANTHER" id="PTHR30529">
    <property type="entry name" value="CYTOCHROME B561"/>
    <property type="match status" value="1"/>
</dbReference>
<dbReference type="GO" id="GO:0020037">
    <property type="term" value="F:heme binding"/>
    <property type="evidence" value="ECO:0007669"/>
    <property type="project" value="TreeGrafter"/>
</dbReference>
<dbReference type="GO" id="GO:0009055">
    <property type="term" value="F:electron transfer activity"/>
    <property type="evidence" value="ECO:0007669"/>
    <property type="project" value="InterPro"/>
</dbReference>
<dbReference type="EMBL" id="SMDC01000003">
    <property type="protein sequence ID" value="TCW37124.1"/>
    <property type="molecule type" value="Genomic_DNA"/>
</dbReference>
<dbReference type="Proteomes" id="UP000295247">
    <property type="component" value="Unassembled WGS sequence"/>
</dbReference>